<accession>A0A5A7P8F8</accession>
<evidence type="ECO:0000313" key="2">
    <source>
        <dbReference type="Proteomes" id="UP000325081"/>
    </source>
</evidence>
<dbReference type="GO" id="GO:0006508">
    <property type="term" value="P:proteolysis"/>
    <property type="evidence" value="ECO:0007669"/>
    <property type="project" value="UniProtKB-KW"/>
</dbReference>
<name>A0A5A7P8F8_STRAF</name>
<evidence type="ECO:0000313" key="1">
    <source>
        <dbReference type="EMBL" id="GER28951.1"/>
    </source>
</evidence>
<protein>
    <submittedName>
        <fullName evidence="1">ATP-dependent Clp protease proteolytic subunit</fullName>
    </submittedName>
</protein>
<dbReference type="GO" id="GO:0008233">
    <property type="term" value="F:peptidase activity"/>
    <property type="evidence" value="ECO:0007669"/>
    <property type="project" value="UniProtKB-KW"/>
</dbReference>
<keyword evidence="2" id="KW-1185">Reference proteome</keyword>
<keyword evidence="1" id="KW-0378">Hydrolase</keyword>
<keyword evidence="1" id="KW-0645">Protease</keyword>
<dbReference type="EMBL" id="BKCP01003335">
    <property type="protein sequence ID" value="GER28951.1"/>
    <property type="molecule type" value="Genomic_DNA"/>
</dbReference>
<comment type="caution">
    <text evidence="1">The sequence shown here is derived from an EMBL/GenBank/DDBJ whole genome shotgun (WGS) entry which is preliminary data.</text>
</comment>
<dbReference type="Proteomes" id="UP000325081">
    <property type="component" value="Unassembled WGS sequence"/>
</dbReference>
<dbReference type="AlphaFoldDB" id="A0A5A7P8F8"/>
<sequence>MRAFLAIWSEDGRRSVIPLSRRRKNKPLDYLSKALRDIHVFISTVVICFFLLNTRVLLNSLSDIPLRASDHPSNFLFHFVHDGRMCLAHHLDIGHVVNTLDCG</sequence>
<organism evidence="1 2">
    <name type="scientific">Striga asiatica</name>
    <name type="common">Asiatic witchweed</name>
    <name type="synonym">Buchnera asiatica</name>
    <dbReference type="NCBI Taxonomy" id="4170"/>
    <lineage>
        <taxon>Eukaryota</taxon>
        <taxon>Viridiplantae</taxon>
        <taxon>Streptophyta</taxon>
        <taxon>Embryophyta</taxon>
        <taxon>Tracheophyta</taxon>
        <taxon>Spermatophyta</taxon>
        <taxon>Magnoliopsida</taxon>
        <taxon>eudicotyledons</taxon>
        <taxon>Gunneridae</taxon>
        <taxon>Pentapetalae</taxon>
        <taxon>asterids</taxon>
        <taxon>lamiids</taxon>
        <taxon>Lamiales</taxon>
        <taxon>Orobanchaceae</taxon>
        <taxon>Buchnereae</taxon>
        <taxon>Striga</taxon>
    </lineage>
</organism>
<reference evidence="2" key="1">
    <citation type="journal article" date="2019" name="Curr. Biol.">
        <title>Genome Sequence of Striga asiatica Provides Insight into the Evolution of Plant Parasitism.</title>
        <authorList>
            <person name="Yoshida S."/>
            <person name="Kim S."/>
            <person name="Wafula E.K."/>
            <person name="Tanskanen J."/>
            <person name="Kim Y.M."/>
            <person name="Honaas L."/>
            <person name="Yang Z."/>
            <person name="Spallek T."/>
            <person name="Conn C.E."/>
            <person name="Ichihashi Y."/>
            <person name="Cheong K."/>
            <person name="Cui S."/>
            <person name="Der J.P."/>
            <person name="Gundlach H."/>
            <person name="Jiao Y."/>
            <person name="Hori C."/>
            <person name="Ishida J.K."/>
            <person name="Kasahara H."/>
            <person name="Kiba T."/>
            <person name="Kim M.S."/>
            <person name="Koo N."/>
            <person name="Laohavisit A."/>
            <person name="Lee Y.H."/>
            <person name="Lumba S."/>
            <person name="McCourt P."/>
            <person name="Mortimer J.C."/>
            <person name="Mutuku J.M."/>
            <person name="Nomura T."/>
            <person name="Sasaki-Sekimoto Y."/>
            <person name="Seto Y."/>
            <person name="Wang Y."/>
            <person name="Wakatake T."/>
            <person name="Sakakibara H."/>
            <person name="Demura T."/>
            <person name="Yamaguchi S."/>
            <person name="Yoneyama K."/>
            <person name="Manabe R.I."/>
            <person name="Nelson D.C."/>
            <person name="Schulman A.H."/>
            <person name="Timko M.P."/>
            <person name="dePamphilis C.W."/>
            <person name="Choi D."/>
            <person name="Shirasu K."/>
        </authorList>
    </citation>
    <scope>NUCLEOTIDE SEQUENCE [LARGE SCALE GENOMIC DNA]</scope>
    <source>
        <strain evidence="2">cv. UVA1</strain>
    </source>
</reference>
<proteinExistence type="predicted"/>
<gene>
    <name evidence="1" type="ORF">STAS_04777</name>
</gene>